<sequence>MDESASFPFMNVPLTAQDLIVEKFIEDCEFKDRKQLLLTSTYCNWLVHRARPKPVKIRVDSFENNNIILRTDSEVLTFKSTDEITE</sequence>
<dbReference type="WBParaSite" id="JU765_v2.g612.t1">
    <property type="protein sequence ID" value="JU765_v2.g612.t1"/>
    <property type="gene ID" value="JU765_v2.g612"/>
</dbReference>
<proteinExistence type="predicted"/>
<evidence type="ECO:0000313" key="2">
    <source>
        <dbReference type="WBParaSite" id="JU765_v2.g612.t1"/>
    </source>
</evidence>
<name>A0AC34RER4_9BILA</name>
<evidence type="ECO:0000313" key="1">
    <source>
        <dbReference type="Proteomes" id="UP000887576"/>
    </source>
</evidence>
<protein>
    <submittedName>
        <fullName evidence="2">Uncharacterized protein</fullName>
    </submittedName>
</protein>
<reference evidence="2" key="1">
    <citation type="submission" date="2022-11" db="UniProtKB">
        <authorList>
            <consortium name="WormBaseParasite"/>
        </authorList>
    </citation>
    <scope>IDENTIFICATION</scope>
</reference>
<accession>A0AC34RER4</accession>
<organism evidence="1 2">
    <name type="scientific">Panagrolaimus sp. JU765</name>
    <dbReference type="NCBI Taxonomy" id="591449"/>
    <lineage>
        <taxon>Eukaryota</taxon>
        <taxon>Metazoa</taxon>
        <taxon>Ecdysozoa</taxon>
        <taxon>Nematoda</taxon>
        <taxon>Chromadorea</taxon>
        <taxon>Rhabditida</taxon>
        <taxon>Tylenchina</taxon>
        <taxon>Panagrolaimomorpha</taxon>
        <taxon>Panagrolaimoidea</taxon>
        <taxon>Panagrolaimidae</taxon>
        <taxon>Panagrolaimus</taxon>
    </lineage>
</organism>
<dbReference type="Proteomes" id="UP000887576">
    <property type="component" value="Unplaced"/>
</dbReference>